<evidence type="ECO:0000313" key="3">
    <source>
        <dbReference type="Proteomes" id="UP000315344"/>
    </source>
</evidence>
<evidence type="ECO:0000313" key="2">
    <source>
        <dbReference type="EMBL" id="TKW68834.1"/>
    </source>
</evidence>
<dbReference type="InterPro" id="IPR009081">
    <property type="entry name" value="PP-bd_ACP"/>
</dbReference>
<comment type="caution">
    <text evidence="2">The sequence shown here is derived from an EMBL/GenBank/DDBJ whole genome shotgun (WGS) entry which is preliminary data.</text>
</comment>
<sequence length="78" mass="8873">MITKDRMRADIANAIDMDASEIGDDDNLFDLGLDSIRVMDMLMKWEAAGLKIDFSLFYEVATLAEWWRIVEKSGETPA</sequence>
<dbReference type="InterPro" id="IPR036736">
    <property type="entry name" value="ACP-like_sf"/>
</dbReference>
<dbReference type="PROSITE" id="PS50075">
    <property type="entry name" value="CARRIER"/>
    <property type="match status" value="1"/>
</dbReference>
<evidence type="ECO:0000259" key="1">
    <source>
        <dbReference type="PROSITE" id="PS50075"/>
    </source>
</evidence>
<dbReference type="Gene3D" id="1.10.1200.10">
    <property type="entry name" value="ACP-like"/>
    <property type="match status" value="1"/>
</dbReference>
<organism evidence="2 3">
    <name type="scientific">Paracoccus denitrificans</name>
    <dbReference type="NCBI Taxonomy" id="266"/>
    <lineage>
        <taxon>Bacteria</taxon>
        <taxon>Pseudomonadati</taxon>
        <taxon>Pseudomonadota</taxon>
        <taxon>Alphaproteobacteria</taxon>
        <taxon>Rhodobacterales</taxon>
        <taxon>Paracoccaceae</taxon>
        <taxon>Paracoccus</taxon>
    </lineage>
</organism>
<gene>
    <name evidence="2" type="ORF">DI616_02245</name>
</gene>
<feature type="domain" description="Carrier" evidence="1">
    <location>
        <begin position="1"/>
        <end position="74"/>
    </location>
</feature>
<name>A0A533IDX7_PARDE</name>
<accession>A0A533IDX7</accession>
<dbReference type="Proteomes" id="UP000315344">
    <property type="component" value="Unassembled WGS sequence"/>
</dbReference>
<dbReference type="AlphaFoldDB" id="A0A533IDX7"/>
<dbReference type="SUPFAM" id="SSF47336">
    <property type="entry name" value="ACP-like"/>
    <property type="match status" value="1"/>
</dbReference>
<reference evidence="2 3" key="1">
    <citation type="journal article" date="2017" name="Nat. Commun.">
        <title>In situ click chemistry generation of cyclooxygenase-2 inhibitors.</title>
        <authorList>
            <person name="Bhardwaj A."/>
            <person name="Kaur J."/>
            <person name="Wuest M."/>
            <person name="Wuest F."/>
        </authorList>
    </citation>
    <scope>NUCLEOTIDE SEQUENCE [LARGE SCALE GENOMIC DNA]</scope>
    <source>
        <strain evidence="2">S2_012_000_R3_94</strain>
    </source>
</reference>
<dbReference type="Pfam" id="PF00550">
    <property type="entry name" value="PP-binding"/>
    <property type="match status" value="1"/>
</dbReference>
<proteinExistence type="predicted"/>
<dbReference type="EMBL" id="VAFL01000001">
    <property type="protein sequence ID" value="TKW68834.1"/>
    <property type="molecule type" value="Genomic_DNA"/>
</dbReference>
<protein>
    <submittedName>
        <fullName evidence="2">Phosphopantetheine-binding protein</fullName>
    </submittedName>
</protein>